<dbReference type="EMBL" id="UFSB01000002">
    <property type="protein sequence ID" value="SUU74751.1"/>
    <property type="molecule type" value="Genomic_DNA"/>
</dbReference>
<organism evidence="1 2">
    <name type="scientific">Actinobacillus seminis</name>
    <dbReference type="NCBI Taxonomy" id="722"/>
    <lineage>
        <taxon>Bacteria</taxon>
        <taxon>Pseudomonadati</taxon>
        <taxon>Pseudomonadota</taxon>
        <taxon>Gammaproteobacteria</taxon>
        <taxon>Pasteurellales</taxon>
        <taxon>Pasteurellaceae</taxon>
        <taxon>Actinobacillus</taxon>
    </lineage>
</organism>
<proteinExistence type="predicted"/>
<accession>A0A380VZK1</accession>
<sequence length="103" mass="12077">MNNFERLLDQYKAESEQNRISDFIGLFGLDRDCFNQLQAHHVLGKDDWKDFGLLDNLIKSADMERVKMQFLAENPATPTDLMMLSFLLEKRIKDEVEKVILAR</sequence>
<dbReference type="RefSeq" id="WP_244911563.1">
    <property type="nucleotide sequence ID" value="NZ_UFSB01000002.1"/>
</dbReference>
<protein>
    <submittedName>
        <fullName evidence="1">Uncharacterized protein</fullName>
    </submittedName>
</protein>
<dbReference type="Proteomes" id="UP000254507">
    <property type="component" value="Unassembled WGS sequence"/>
</dbReference>
<gene>
    <name evidence="1" type="ORF">NCTC10851_02382</name>
</gene>
<evidence type="ECO:0000313" key="1">
    <source>
        <dbReference type="EMBL" id="SUU74751.1"/>
    </source>
</evidence>
<name>A0A380VZK1_9PAST</name>
<evidence type="ECO:0000313" key="2">
    <source>
        <dbReference type="Proteomes" id="UP000254507"/>
    </source>
</evidence>
<reference evidence="1 2" key="1">
    <citation type="submission" date="2018-06" db="EMBL/GenBank/DDBJ databases">
        <authorList>
            <consortium name="Pathogen Informatics"/>
            <person name="Doyle S."/>
        </authorList>
    </citation>
    <scope>NUCLEOTIDE SEQUENCE [LARGE SCALE GENOMIC DNA]</scope>
    <source>
        <strain evidence="1 2">NCTC10851</strain>
    </source>
</reference>
<dbReference type="AlphaFoldDB" id="A0A380VZK1"/>